<protein>
    <submittedName>
        <fullName evidence="8">Cytochrome P450-SU2</fullName>
        <ecNumber evidence="8">1.14.-.-</ecNumber>
    </submittedName>
</protein>
<evidence type="ECO:0000256" key="2">
    <source>
        <dbReference type="ARBA" id="ARBA00022617"/>
    </source>
</evidence>
<evidence type="ECO:0000256" key="1">
    <source>
        <dbReference type="ARBA" id="ARBA00010617"/>
    </source>
</evidence>
<proteinExistence type="inferred from homology"/>
<dbReference type="PROSITE" id="PS00086">
    <property type="entry name" value="CYTOCHROME_P450"/>
    <property type="match status" value="1"/>
</dbReference>
<dbReference type="InterPro" id="IPR017972">
    <property type="entry name" value="Cyt_P450_CS"/>
</dbReference>
<keyword evidence="6 7" id="KW-0503">Monooxygenase</keyword>
<evidence type="ECO:0000313" key="9">
    <source>
        <dbReference type="Proteomes" id="UP000204221"/>
    </source>
</evidence>
<keyword evidence="5 7" id="KW-0408">Iron</keyword>
<sequence length="416" mass="45944">MRAIPLSVAAEMEFSMTEDAALPATVTLPTARNHPFDPPAELMRLRGERPMHPMAFPDGHQGWLVTDYTLIRSVLADPRFSARQELRHVPFEHALGKTQPPPAEPGSFIRMDAPEHTRYRSELTAQFTVRRMRALEPRIIEIVESHAESMRASGPPADLVSSFALPIPSLVICELLGVPYDRRAVFQGATRDLLLLDTTPQDFAAAFASIEGFLTELITAKRADPTDDILGGLISDTEFTDQELRNIALVLLVAGHETTANMLGLGAMALLSNPDQLALLRADPTLIDGAVEELLRYLSIIQFGTMRAALEDVELGGETVTAGQTLILSIPAANRDPERFDDPERLDVTRSSTRHLSFGHGIHQCLGQQLARVEMRVGFGTLLREFPDLRFAVEPHEVPLRTDMAIYGVHSLPVTW</sequence>
<evidence type="ECO:0000313" key="8">
    <source>
        <dbReference type="EMBL" id="ASO19953.1"/>
    </source>
</evidence>
<dbReference type="EMBL" id="CP022521">
    <property type="protein sequence ID" value="ASO19953.1"/>
    <property type="molecule type" value="Genomic_DNA"/>
</dbReference>
<organism evidence="8 9">
    <name type="scientific">Actinoalloteichus hoggarensis</name>
    <dbReference type="NCBI Taxonomy" id="1470176"/>
    <lineage>
        <taxon>Bacteria</taxon>
        <taxon>Bacillati</taxon>
        <taxon>Actinomycetota</taxon>
        <taxon>Actinomycetes</taxon>
        <taxon>Pseudonocardiales</taxon>
        <taxon>Pseudonocardiaceae</taxon>
        <taxon>Actinoalloteichus</taxon>
    </lineage>
</organism>
<dbReference type="KEGG" id="ahg:AHOG_11550"/>
<keyword evidence="2 7" id="KW-0349">Heme</keyword>
<evidence type="ECO:0000256" key="6">
    <source>
        <dbReference type="ARBA" id="ARBA00023033"/>
    </source>
</evidence>
<keyword evidence="9" id="KW-1185">Reference proteome</keyword>
<keyword evidence="4 7" id="KW-0560">Oxidoreductase</keyword>
<dbReference type="GO" id="GO:0016705">
    <property type="term" value="F:oxidoreductase activity, acting on paired donors, with incorporation or reduction of molecular oxygen"/>
    <property type="evidence" value="ECO:0007669"/>
    <property type="project" value="InterPro"/>
</dbReference>
<reference evidence="8 9" key="1">
    <citation type="submission" date="2017-07" db="EMBL/GenBank/DDBJ databases">
        <title>Complete genome sequence of Actinoalloteichus hoggarensis DSM 45943, type strain of Actinoalloteichus hoggarensis.</title>
        <authorList>
            <person name="Ruckert C."/>
            <person name="Nouioui I."/>
            <person name="Willmese J."/>
            <person name="van Wezel G."/>
            <person name="Klenk H.-P."/>
            <person name="Kalinowski J."/>
            <person name="Zotchev S.B."/>
        </authorList>
    </citation>
    <scope>NUCLEOTIDE SEQUENCE [LARGE SCALE GENOMIC DNA]</scope>
    <source>
        <strain evidence="8 9">DSM 45943</strain>
    </source>
</reference>
<evidence type="ECO:0000256" key="5">
    <source>
        <dbReference type="ARBA" id="ARBA00023004"/>
    </source>
</evidence>
<evidence type="ECO:0000256" key="7">
    <source>
        <dbReference type="RuleBase" id="RU000461"/>
    </source>
</evidence>
<comment type="similarity">
    <text evidence="1 7">Belongs to the cytochrome P450 family.</text>
</comment>
<keyword evidence="3 7" id="KW-0479">Metal-binding</keyword>
<dbReference type="AlphaFoldDB" id="A0A221W2N0"/>
<dbReference type="PANTHER" id="PTHR46696:SF1">
    <property type="entry name" value="CYTOCHROME P450 YJIB-RELATED"/>
    <property type="match status" value="1"/>
</dbReference>
<dbReference type="PRINTS" id="PR00359">
    <property type="entry name" value="BP450"/>
</dbReference>
<name>A0A221W2N0_9PSEU</name>
<evidence type="ECO:0000256" key="4">
    <source>
        <dbReference type="ARBA" id="ARBA00023002"/>
    </source>
</evidence>
<dbReference type="CDD" id="cd11030">
    <property type="entry name" value="CYP105-like"/>
    <property type="match status" value="1"/>
</dbReference>
<dbReference type="GO" id="GO:0005506">
    <property type="term" value="F:iron ion binding"/>
    <property type="evidence" value="ECO:0007669"/>
    <property type="project" value="InterPro"/>
</dbReference>
<dbReference type="InterPro" id="IPR001128">
    <property type="entry name" value="Cyt_P450"/>
</dbReference>
<gene>
    <name evidence="8" type="ORF">AHOG_11550</name>
</gene>
<dbReference type="InterPro" id="IPR002397">
    <property type="entry name" value="Cyt_P450_B"/>
</dbReference>
<dbReference type="InterPro" id="IPR036396">
    <property type="entry name" value="Cyt_P450_sf"/>
</dbReference>
<dbReference type="GO" id="GO:0020037">
    <property type="term" value="F:heme binding"/>
    <property type="evidence" value="ECO:0007669"/>
    <property type="project" value="InterPro"/>
</dbReference>
<dbReference type="Pfam" id="PF00067">
    <property type="entry name" value="p450"/>
    <property type="match status" value="1"/>
</dbReference>
<dbReference type="GO" id="GO:0004497">
    <property type="term" value="F:monooxygenase activity"/>
    <property type="evidence" value="ECO:0007669"/>
    <property type="project" value="UniProtKB-KW"/>
</dbReference>
<dbReference type="SUPFAM" id="SSF48264">
    <property type="entry name" value="Cytochrome P450"/>
    <property type="match status" value="1"/>
</dbReference>
<evidence type="ECO:0000256" key="3">
    <source>
        <dbReference type="ARBA" id="ARBA00022723"/>
    </source>
</evidence>
<dbReference type="EC" id="1.14.-.-" evidence="8"/>
<accession>A0A221W2N0</accession>
<dbReference type="Proteomes" id="UP000204221">
    <property type="component" value="Chromosome"/>
</dbReference>
<dbReference type="PANTHER" id="PTHR46696">
    <property type="entry name" value="P450, PUTATIVE (EUROFUNG)-RELATED"/>
    <property type="match status" value="1"/>
</dbReference>
<dbReference type="FunFam" id="1.10.630.10:FF:000018">
    <property type="entry name" value="Cytochrome P450 monooxygenase"/>
    <property type="match status" value="1"/>
</dbReference>
<dbReference type="Gene3D" id="1.10.630.10">
    <property type="entry name" value="Cytochrome P450"/>
    <property type="match status" value="1"/>
</dbReference>
<dbReference type="PRINTS" id="PR00385">
    <property type="entry name" value="P450"/>
</dbReference>